<dbReference type="GO" id="GO:0016020">
    <property type="term" value="C:membrane"/>
    <property type="evidence" value="ECO:0007669"/>
    <property type="project" value="UniProtKB-SubCell"/>
</dbReference>
<dbReference type="PANTHER" id="PTHR11863">
    <property type="entry name" value="STEROL DESATURASE"/>
    <property type="match status" value="1"/>
</dbReference>
<protein>
    <recommendedName>
        <fullName evidence="8">Fatty acid hydroxylase domain-containing protein</fullName>
    </recommendedName>
</protein>
<gene>
    <name evidence="9" type="ORF">NLJ89_g7584</name>
</gene>
<feature type="domain" description="Fatty acid hydroxylase" evidence="8">
    <location>
        <begin position="156"/>
        <end position="220"/>
    </location>
</feature>
<dbReference type="Proteomes" id="UP001148786">
    <property type="component" value="Unassembled WGS sequence"/>
</dbReference>
<name>A0A9W8JWI3_9AGAR</name>
<dbReference type="InterPro" id="IPR050307">
    <property type="entry name" value="Sterol_Desaturase_Related"/>
</dbReference>
<reference evidence="9" key="1">
    <citation type="submission" date="2022-07" db="EMBL/GenBank/DDBJ databases">
        <title>Genome Sequence of Agrocybe chaxingu.</title>
        <authorList>
            <person name="Buettner E."/>
        </authorList>
    </citation>
    <scope>NUCLEOTIDE SEQUENCE</scope>
    <source>
        <strain evidence="9">MP-N11</strain>
    </source>
</reference>
<dbReference type="InterPro" id="IPR006694">
    <property type="entry name" value="Fatty_acid_hydroxylase"/>
</dbReference>
<comment type="caution">
    <text evidence="9">The sequence shown here is derived from an EMBL/GenBank/DDBJ whole genome shotgun (WGS) entry which is preliminary data.</text>
</comment>
<evidence type="ECO:0000256" key="4">
    <source>
        <dbReference type="ARBA" id="ARBA00023136"/>
    </source>
</evidence>
<dbReference type="OrthoDB" id="1658724at2759"/>
<keyword evidence="10" id="KW-1185">Reference proteome</keyword>
<dbReference type="GO" id="GO:0008610">
    <property type="term" value="P:lipid biosynthetic process"/>
    <property type="evidence" value="ECO:0007669"/>
    <property type="project" value="InterPro"/>
</dbReference>
<feature type="coiled-coil region" evidence="5">
    <location>
        <begin position="277"/>
        <end position="310"/>
    </location>
</feature>
<evidence type="ECO:0000256" key="7">
    <source>
        <dbReference type="SAM" id="Phobius"/>
    </source>
</evidence>
<evidence type="ECO:0000313" key="9">
    <source>
        <dbReference type="EMBL" id="KAJ3505106.1"/>
    </source>
</evidence>
<feature type="region of interest" description="Disordered" evidence="6">
    <location>
        <begin position="240"/>
        <end position="274"/>
    </location>
</feature>
<accession>A0A9W8JWI3</accession>
<sequence>MAAALNGTTSALTELYAGTDFSALNWFEQQWVAWYIYIGNPIVATGLMSFLLHEIVYFGRSIPWIIIDATPYFRKWKLQPNKIPTPAEQWACTKQVLFSHFTIELPAVRVSSSQLKSMQSFTFGSDLAFPPYAESFGMKTYQVPFPSLKTMAPQIFLFFFFEDFFHFVAHQALHTGVLYKHIHKIHHKYSAPFGLAAEYAHPAEVFILGAGTILGPILYCYFTQNLHIAMTSPGRCTTLFPSGPAPSTTTSTTWPSPTTSRPPSVGGTGSFGTDTKYREYRARVKAAKKAMSKEQQLEFERKLMAQVEAEGIVAEAEAEKMSLLGGNKKSKVQ</sequence>
<evidence type="ECO:0000256" key="2">
    <source>
        <dbReference type="ARBA" id="ARBA00022692"/>
    </source>
</evidence>
<evidence type="ECO:0000259" key="8">
    <source>
        <dbReference type="Pfam" id="PF04116"/>
    </source>
</evidence>
<dbReference type="Pfam" id="PF04116">
    <property type="entry name" value="FA_hydroxylase"/>
    <property type="match status" value="1"/>
</dbReference>
<keyword evidence="2 7" id="KW-0812">Transmembrane</keyword>
<proteinExistence type="predicted"/>
<evidence type="ECO:0000256" key="6">
    <source>
        <dbReference type="SAM" id="MobiDB-lite"/>
    </source>
</evidence>
<evidence type="ECO:0000256" key="1">
    <source>
        <dbReference type="ARBA" id="ARBA00004370"/>
    </source>
</evidence>
<keyword evidence="3 7" id="KW-1133">Transmembrane helix</keyword>
<dbReference type="GO" id="GO:0005506">
    <property type="term" value="F:iron ion binding"/>
    <property type="evidence" value="ECO:0007669"/>
    <property type="project" value="InterPro"/>
</dbReference>
<organism evidence="9 10">
    <name type="scientific">Agrocybe chaxingu</name>
    <dbReference type="NCBI Taxonomy" id="84603"/>
    <lineage>
        <taxon>Eukaryota</taxon>
        <taxon>Fungi</taxon>
        <taxon>Dikarya</taxon>
        <taxon>Basidiomycota</taxon>
        <taxon>Agaricomycotina</taxon>
        <taxon>Agaricomycetes</taxon>
        <taxon>Agaricomycetidae</taxon>
        <taxon>Agaricales</taxon>
        <taxon>Agaricineae</taxon>
        <taxon>Strophariaceae</taxon>
        <taxon>Agrocybe</taxon>
    </lineage>
</organism>
<evidence type="ECO:0000256" key="3">
    <source>
        <dbReference type="ARBA" id="ARBA00022989"/>
    </source>
</evidence>
<feature type="compositionally biased region" description="Low complexity" evidence="6">
    <location>
        <begin position="241"/>
        <end position="265"/>
    </location>
</feature>
<dbReference type="GO" id="GO:0016491">
    <property type="term" value="F:oxidoreductase activity"/>
    <property type="evidence" value="ECO:0007669"/>
    <property type="project" value="InterPro"/>
</dbReference>
<dbReference type="EMBL" id="JANKHO010000923">
    <property type="protein sequence ID" value="KAJ3505106.1"/>
    <property type="molecule type" value="Genomic_DNA"/>
</dbReference>
<feature type="transmembrane region" description="Helical" evidence="7">
    <location>
        <begin position="32"/>
        <end position="52"/>
    </location>
</feature>
<comment type="subcellular location">
    <subcellularLocation>
        <location evidence="1">Membrane</location>
    </subcellularLocation>
</comment>
<dbReference type="AlphaFoldDB" id="A0A9W8JWI3"/>
<evidence type="ECO:0000256" key="5">
    <source>
        <dbReference type="SAM" id="Coils"/>
    </source>
</evidence>
<keyword evidence="5" id="KW-0175">Coiled coil</keyword>
<keyword evidence="4 7" id="KW-0472">Membrane</keyword>
<evidence type="ECO:0000313" key="10">
    <source>
        <dbReference type="Proteomes" id="UP001148786"/>
    </source>
</evidence>